<feature type="region of interest" description="Disordered" evidence="2">
    <location>
        <begin position="247"/>
        <end position="293"/>
    </location>
</feature>
<organism evidence="3">
    <name type="scientific">Marseillevirus LCMAC202</name>
    <dbReference type="NCBI Taxonomy" id="2506606"/>
    <lineage>
        <taxon>Viruses</taxon>
        <taxon>Varidnaviria</taxon>
        <taxon>Bamfordvirae</taxon>
        <taxon>Nucleocytoviricota</taxon>
        <taxon>Megaviricetes</taxon>
        <taxon>Pimascovirales</taxon>
        <taxon>Pimascovirales incertae sedis</taxon>
        <taxon>Marseilleviridae</taxon>
    </lineage>
</organism>
<feature type="coiled-coil region" evidence="1">
    <location>
        <begin position="150"/>
        <end position="180"/>
    </location>
</feature>
<protein>
    <submittedName>
        <fullName evidence="3">Uncharacterized protein</fullName>
    </submittedName>
</protein>
<keyword evidence="1" id="KW-0175">Coiled coil</keyword>
<gene>
    <name evidence="3" type="ORF">LCMAC202_04510</name>
</gene>
<sequence>MILLFFDSGLKNNRDKVKQMATKVMQQPVQPKQKLWFDAKNPPKTPIYIGQRIPIYVVPDDEFDIEERLVNPSWERTKWVFRVVGIRRVRDGEEETEVVDVEWPNGHVDKDIPISNMYGHFTRIPKYLVPRFTEEYNSDDDDDDVEIIDLSKAKTNQEKLEQLLKMLQILSEQRESIRQEEGCIDENTPTITVEETTEAATVLGKNEADSDDLVVIKEDNSILDPERLQKLLPALSPTAIEALRAATLKQHEGSPETKSNRAVVKEESEAKPNKLPAQKKKPKPKKAVQTKPPKIITKANIAEWFKQPSKGGLKIGELRKKAREMGIESPHLFKKSELKKELFKLAK</sequence>
<feature type="compositionally biased region" description="Basic and acidic residues" evidence="2">
    <location>
        <begin position="249"/>
        <end position="272"/>
    </location>
</feature>
<feature type="compositionally biased region" description="Basic residues" evidence="2">
    <location>
        <begin position="277"/>
        <end position="288"/>
    </location>
</feature>
<evidence type="ECO:0000256" key="2">
    <source>
        <dbReference type="SAM" id="MobiDB-lite"/>
    </source>
</evidence>
<reference evidence="3" key="1">
    <citation type="journal article" date="2019" name="MBio">
        <title>Virus Genomes from Deep Sea Sediments Expand the Ocean Megavirome and Support Independent Origins of Viral Gigantism.</title>
        <authorList>
            <person name="Backstrom D."/>
            <person name="Yutin N."/>
            <person name="Jorgensen S.L."/>
            <person name="Dharamshi J."/>
            <person name="Homa F."/>
            <person name="Zaremba-Niedwiedzka K."/>
            <person name="Spang A."/>
            <person name="Wolf Y.I."/>
            <person name="Koonin E.V."/>
            <person name="Ettema T.J."/>
        </authorList>
    </citation>
    <scope>NUCLEOTIDE SEQUENCE</scope>
</reference>
<evidence type="ECO:0000256" key="1">
    <source>
        <dbReference type="SAM" id="Coils"/>
    </source>
</evidence>
<name>A0A481YY73_9VIRU</name>
<proteinExistence type="predicted"/>
<evidence type="ECO:0000313" key="3">
    <source>
        <dbReference type="EMBL" id="QBK88089.1"/>
    </source>
</evidence>
<dbReference type="EMBL" id="MK500374">
    <property type="protein sequence ID" value="QBK88089.1"/>
    <property type="molecule type" value="Genomic_DNA"/>
</dbReference>
<accession>A0A481YY73</accession>